<accession>A0A922NV44</accession>
<proteinExistence type="predicted"/>
<dbReference type="Proteomes" id="UP000028704">
    <property type="component" value="Unassembled WGS sequence"/>
</dbReference>
<dbReference type="AlphaFoldDB" id="A0A922NV44"/>
<evidence type="ECO:0000313" key="1">
    <source>
        <dbReference type="EMBL" id="KED04822.1"/>
    </source>
</evidence>
<protein>
    <submittedName>
        <fullName evidence="1">Uncharacterized protein</fullName>
    </submittedName>
</protein>
<organism evidence="1 2">
    <name type="scientific">Streptococcus equi subsp. ruminatorum CECT 5772</name>
    <dbReference type="NCBI Taxonomy" id="1051981"/>
    <lineage>
        <taxon>Bacteria</taxon>
        <taxon>Bacillati</taxon>
        <taxon>Bacillota</taxon>
        <taxon>Bacilli</taxon>
        <taxon>Lactobacillales</taxon>
        <taxon>Streptococcaceae</taxon>
        <taxon>Streptococcus</taxon>
    </lineage>
</organism>
<evidence type="ECO:0000313" key="2">
    <source>
        <dbReference type="Proteomes" id="UP000028704"/>
    </source>
</evidence>
<sequence>MLTFKGSVSYKRMTEGSFDMLRSQGLWSAVLKADEVTAKVCL</sequence>
<comment type="caution">
    <text evidence="1">The sequence shown here is derived from an EMBL/GenBank/DDBJ whole genome shotgun (WGS) entry which is preliminary data.</text>
</comment>
<name>A0A922NV44_9STRE</name>
<dbReference type="EMBL" id="AWEX01000027">
    <property type="protein sequence ID" value="KED04822.1"/>
    <property type="molecule type" value="Genomic_DNA"/>
</dbReference>
<gene>
    <name evidence="1" type="ORF">CECT5772_03394</name>
</gene>
<reference evidence="1 2" key="1">
    <citation type="journal article" date="2014" name="Int. J. Syst. Evol. Microbiol.">
        <title>Phylogenomics and the dynamic genome evolution of the genus Streptococcus.</title>
        <authorList>
            <consortium name="The Broad Institute Genome Sequencing Platform"/>
            <person name="Richards V.P."/>
            <person name="Palmer S.R."/>
            <person name="Pavinski Bitar P.D."/>
            <person name="Qin X."/>
            <person name="Weinstock G.M."/>
            <person name="Highlander S.K."/>
            <person name="Town C.D."/>
            <person name="Burne R.A."/>
            <person name="Stanhope M.J."/>
        </authorList>
    </citation>
    <scope>NUCLEOTIDE SEQUENCE [LARGE SCALE GENOMIC DNA]</scope>
    <source>
        <strain evidence="1 2">CECT 5772</strain>
    </source>
</reference>